<evidence type="ECO:0000256" key="1">
    <source>
        <dbReference type="SAM" id="MobiDB-lite"/>
    </source>
</evidence>
<sequence>MQEERTPKSLALENLNQRSKQSKEGQSGNGRGGESLFENGLPLR</sequence>
<reference evidence="3" key="1">
    <citation type="submission" date="2016-10" db="EMBL/GenBank/DDBJ databases">
        <authorList>
            <person name="Varghese N."/>
        </authorList>
    </citation>
    <scope>NUCLEOTIDE SEQUENCE [LARGE SCALE GENOMIC DNA]</scope>
    <source>
        <strain evidence="3">Nsp8</strain>
    </source>
</reference>
<dbReference type="AlphaFoldDB" id="A0A1I5F2L0"/>
<gene>
    <name evidence="2" type="ORF">SAMN05216386_2855</name>
</gene>
<evidence type="ECO:0000313" key="3">
    <source>
        <dbReference type="Proteomes" id="UP000183107"/>
    </source>
</evidence>
<feature type="region of interest" description="Disordered" evidence="1">
    <location>
        <begin position="1"/>
        <end position="44"/>
    </location>
</feature>
<accession>A0A1I5F2L0</accession>
<keyword evidence="3" id="KW-1185">Reference proteome</keyword>
<evidence type="ECO:0000313" key="2">
    <source>
        <dbReference type="EMBL" id="SFO17984.1"/>
    </source>
</evidence>
<name>A0A1I5F2L0_9PROT</name>
<dbReference type="EMBL" id="FOVJ01000010">
    <property type="protein sequence ID" value="SFO17984.1"/>
    <property type="molecule type" value="Genomic_DNA"/>
</dbReference>
<proteinExistence type="predicted"/>
<dbReference type="Proteomes" id="UP000183107">
    <property type="component" value="Unassembled WGS sequence"/>
</dbReference>
<protein>
    <submittedName>
        <fullName evidence="2">Uncharacterized protein</fullName>
    </submittedName>
</protein>
<organism evidence="2 3">
    <name type="scientific">Nitrosospira briensis</name>
    <dbReference type="NCBI Taxonomy" id="35799"/>
    <lineage>
        <taxon>Bacteria</taxon>
        <taxon>Pseudomonadati</taxon>
        <taxon>Pseudomonadota</taxon>
        <taxon>Betaproteobacteria</taxon>
        <taxon>Nitrosomonadales</taxon>
        <taxon>Nitrosomonadaceae</taxon>
        <taxon>Nitrosospira</taxon>
    </lineage>
</organism>